<comment type="similarity">
    <text evidence="1">Belongs to the AB hydrolase superfamily. MetX family.</text>
</comment>
<keyword evidence="3" id="KW-0012">Acyltransferase</keyword>
<organism evidence="3 4">
    <name type="scientific">Paxillus involutus ATCC 200175</name>
    <dbReference type="NCBI Taxonomy" id="664439"/>
    <lineage>
        <taxon>Eukaryota</taxon>
        <taxon>Fungi</taxon>
        <taxon>Dikarya</taxon>
        <taxon>Basidiomycota</taxon>
        <taxon>Agaricomycotina</taxon>
        <taxon>Agaricomycetes</taxon>
        <taxon>Agaricomycetidae</taxon>
        <taxon>Boletales</taxon>
        <taxon>Paxilineae</taxon>
        <taxon>Paxillaceae</taxon>
        <taxon>Paxillus</taxon>
    </lineage>
</organism>
<proteinExistence type="inferred from homology"/>
<accession>A0A0C9T8B4</accession>
<dbReference type="EC" id="2.3.1.31" evidence="3"/>
<evidence type="ECO:0000313" key="3">
    <source>
        <dbReference type="EMBL" id="KIJ07398.1"/>
    </source>
</evidence>
<dbReference type="Gene3D" id="3.40.50.1820">
    <property type="entry name" value="alpha/beta hydrolase"/>
    <property type="match status" value="1"/>
</dbReference>
<dbReference type="PANTHER" id="PTHR32268:SF15">
    <property type="entry name" value="HOMOSERINE ACETYLTRANSFERASE FAMILY PROTEIN (AFU_ORTHOLOGUE AFUA_1G15350)"/>
    <property type="match status" value="1"/>
</dbReference>
<dbReference type="Proteomes" id="UP000053647">
    <property type="component" value="Unassembled WGS sequence"/>
</dbReference>
<reference evidence="4" key="2">
    <citation type="submission" date="2015-01" db="EMBL/GenBank/DDBJ databases">
        <title>Evolutionary Origins and Diversification of the Mycorrhizal Mutualists.</title>
        <authorList>
            <consortium name="DOE Joint Genome Institute"/>
            <consortium name="Mycorrhizal Genomics Consortium"/>
            <person name="Kohler A."/>
            <person name="Kuo A."/>
            <person name="Nagy L.G."/>
            <person name="Floudas D."/>
            <person name="Copeland A."/>
            <person name="Barry K.W."/>
            <person name="Cichocki N."/>
            <person name="Veneault-Fourrey C."/>
            <person name="LaButti K."/>
            <person name="Lindquist E.A."/>
            <person name="Lipzen A."/>
            <person name="Lundell T."/>
            <person name="Morin E."/>
            <person name="Murat C."/>
            <person name="Riley R."/>
            <person name="Ohm R."/>
            <person name="Sun H."/>
            <person name="Tunlid A."/>
            <person name="Henrissat B."/>
            <person name="Grigoriev I.V."/>
            <person name="Hibbett D.S."/>
            <person name="Martin F."/>
        </authorList>
    </citation>
    <scope>NUCLEOTIDE SEQUENCE [LARGE SCALE GENOMIC DNA]</scope>
    <source>
        <strain evidence="4">ATCC 200175</strain>
    </source>
</reference>
<evidence type="ECO:0000259" key="2">
    <source>
        <dbReference type="Pfam" id="PF00561"/>
    </source>
</evidence>
<sequence>MQPLSAEIKHYHHGRFTLAAGGILPDAVTTYQTYGDPMNPCIVFPTCYGAKLAVGSQDYLVGEGKVLDTKKYYVVTFALFCCSSSPSNTPAPYNGPYFPFVSYEDNIRTQHAVLTKLLGVAKVFCVVGFSMGGQQAYHWPVVFPDFVERFVAICTSARTSPHNQCFLEGPKAAMLASKDFGDGRYTSTPQHGIRAFGRVYCAWAYGQTWFREHNYLMGGEYPDLNAFIRERWEGRFLQYWGANDMITLLTTWQKGDISLVRDGGDYEKALENIRAKALIMPSRTDLYFPPEDSEIEVSHLKDATLHVIPTVLGHVAGGGANPVDVEFISEKICAFLNA</sequence>
<dbReference type="InterPro" id="IPR008220">
    <property type="entry name" value="HAT_MetX-like"/>
</dbReference>
<dbReference type="SUPFAM" id="SSF53474">
    <property type="entry name" value="alpha/beta-Hydrolases"/>
    <property type="match status" value="1"/>
</dbReference>
<dbReference type="PANTHER" id="PTHR32268">
    <property type="entry name" value="HOMOSERINE O-ACETYLTRANSFERASE"/>
    <property type="match status" value="1"/>
</dbReference>
<evidence type="ECO:0000313" key="4">
    <source>
        <dbReference type="Proteomes" id="UP000053647"/>
    </source>
</evidence>
<evidence type="ECO:0000256" key="1">
    <source>
        <dbReference type="ARBA" id="ARBA00006886"/>
    </source>
</evidence>
<keyword evidence="3" id="KW-0808">Transferase</keyword>
<dbReference type="InterPro" id="IPR000073">
    <property type="entry name" value="AB_hydrolase_1"/>
</dbReference>
<dbReference type="HOGENOM" id="CLU_028760_2_0_1"/>
<dbReference type="AlphaFoldDB" id="A0A0C9T8B4"/>
<dbReference type="EMBL" id="KN819905">
    <property type="protein sequence ID" value="KIJ07398.1"/>
    <property type="molecule type" value="Genomic_DNA"/>
</dbReference>
<keyword evidence="4" id="KW-1185">Reference proteome</keyword>
<reference evidence="3 4" key="1">
    <citation type="submission" date="2014-06" db="EMBL/GenBank/DDBJ databases">
        <authorList>
            <consortium name="DOE Joint Genome Institute"/>
            <person name="Kuo A."/>
            <person name="Kohler A."/>
            <person name="Nagy L.G."/>
            <person name="Floudas D."/>
            <person name="Copeland A."/>
            <person name="Barry K.W."/>
            <person name="Cichocki N."/>
            <person name="Veneault-Fourrey C."/>
            <person name="LaButti K."/>
            <person name="Lindquist E.A."/>
            <person name="Lipzen A."/>
            <person name="Lundell T."/>
            <person name="Morin E."/>
            <person name="Murat C."/>
            <person name="Sun H."/>
            <person name="Tunlid A."/>
            <person name="Henrissat B."/>
            <person name="Grigoriev I.V."/>
            <person name="Hibbett D.S."/>
            <person name="Martin F."/>
            <person name="Nordberg H.P."/>
            <person name="Cantor M.N."/>
            <person name="Hua S.X."/>
        </authorList>
    </citation>
    <scope>NUCLEOTIDE SEQUENCE [LARGE SCALE GENOMIC DNA]</scope>
    <source>
        <strain evidence="3 4">ATCC 200175</strain>
    </source>
</reference>
<dbReference type="GO" id="GO:0004414">
    <property type="term" value="F:homoserine O-acetyltransferase activity"/>
    <property type="evidence" value="ECO:0007669"/>
    <property type="project" value="UniProtKB-EC"/>
</dbReference>
<dbReference type="PIRSF" id="PIRSF000443">
    <property type="entry name" value="Homoser_Ac_trans"/>
    <property type="match status" value="1"/>
</dbReference>
<dbReference type="Pfam" id="PF00561">
    <property type="entry name" value="Abhydrolase_1"/>
    <property type="match status" value="1"/>
</dbReference>
<gene>
    <name evidence="3" type="ORF">PAXINDRAFT_19405</name>
</gene>
<feature type="domain" description="AB hydrolase-1" evidence="2">
    <location>
        <begin position="81"/>
        <end position="309"/>
    </location>
</feature>
<protein>
    <submittedName>
        <fullName evidence="3">Homoserine O-acetyltransferase</fullName>
        <ecNumber evidence="3">2.3.1.31</ecNumber>
    </submittedName>
</protein>
<dbReference type="InterPro" id="IPR029058">
    <property type="entry name" value="AB_hydrolase_fold"/>
</dbReference>
<name>A0A0C9T8B4_PAXIN</name>
<dbReference type="OrthoDB" id="9972683at2759"/>